<dbReference type="EMBL" id="FNZR01000009">
    <property type="protein sequence ID" value="SEL73969.1"/>
    <property type="molecule type" value="Genomic_DNA"/>
</dbReference>
<keyword evidence="2" id="KW-1185">Reference proteome</keyword>
<sequence length="48" mass="5489">MIALSIAVYSSVTAGRWLQHHPVFFVTNNRHLCQVFLLFLIIAFSLVN</sequence>
<dbReference type="AlphaFoldDB" id="A0A1H7SNM0"/>
<accession>A0A1H7SNM0</accession>
<dbReference type="Proteomes" id="UP000198916">
    <property type="component" value="Unassembled WGS sequence"/>
</dbReference>
<gene>
    <name evidence="1" type="ORF">SAMN05421740_10984</name>
</gene>
<reference evidence="2" key="1">
    <citation type="submission" date="2016-10" db="EMBL/GenBank/DDBJ databases">
        <authorList>
            <person name="Varghese N."/>
            <person name="Submissions S."/>
        </authorList>
    </citation>
    <scope>NUCLEOTIDE SEQUENCE [LARGE SCALE GENOMIC DNA]</scope>
    <source>
        <strain evidence="2">Jip14</strain>
    </source>
</reference>
<name>A0A1H7SNM0_9SPHI</name>
<protein>
    <submittedName>
        <fullName evidence="1">Uncharacterized protein</fullName>
    </submittedName>
</protein>
<evidence type="ECO:0000313" key="2">
    <source>
        <dbReference type="Proteomes" id="UP000198916"/>
    </source>
</evidence>
<organism evidence="1 2">
    <name type="scientific">Parapedobacter koreensis</name>
    <dbReference type="NCBI Taxonomy" id="332977"/>
    <lineage>
        <taxon>Bacteria</taxon>
        <taxon>Pseudomonadati</taxon>
        <taxon>Bacteroidota</taxon>
        <taxon>Sphingobacteriia</taxon>
        <taxon>Sphingobacteriales</taxon>
        <taxon>Sphingobacteriaceae</taxon>
        <taxon>Parapedobacter</taxon>
    </lineage>
</organism>
<dbReference type="STRING" id="332977.SAMN05421740_10984"/>
<evidence type="ECO:0000313" key="1">
    <source>
        <dbReference type="EMBL" id="SEL73969.1"/>
    </source>
</evidence>
<proteinExistence type="predicted"/>